<feature type="compositionally biased region" description="Low complexity" evidence="1">
    <location>
        <begin position="125"/>
        <end position="163"/>
    </location>
</feature>
<accession>A0ABQ5B940</accession>
<evidence type="ECO:0000313" key="2">
    <source>
        <dbReference type="EMBL" id="GJT10038.1"/>
    </source>
</evidence>
<organism evidence="2 3">
    <name type="scientific">Tanacetum coccineum</name>
    <dbReference type="NCBI Taxonomy" id="301880"/>
    <lineage>
        <taxon>Eukaryota</taxon>
        <taxon>Viridiplantae</taxon>
        <taxon>Streptophyta</taxon>
        <taxon>Embryophyta</taxon>
        <taxon>Tracheophyta</taxon>
        <taxon>Spermatophyta</taxon>
        <taxon>Magnoliopsida</taxon>
        <taxon>eudicotyledons</taxon>
        <taxon>Gunneridae</taxon>
        <taxon>Pentapetalae</taxon>
        <taxon>asterids</taxon>
        <taxon>campanulids</taxon>
        <taxon>Asterales</taxon>
        <taxon>Asteraceae</taxon>
        <taxon>Asteroideae</taxon>
        <taxon>Anthemideae</taxon>
        <taxon>Anthemidinae</taxon>
        <taxon>Tanacetum</taxon>
    </lineage>
</organism>
<feature type="compositionally biased region" description="Pro residues" evidence="1">
    <location>
        <begin position="164"/>
        <end position="176"/>
    </location>
</feature>
<gene>
    <name evidence="2" type="ORF">Tco_0857080</name>
</gene>
<evidence type="ECO:0000256" key="1">
    <source>
        <dbReference type="SAM" id="MobiDB-lite"/>
    </source>
</evidence>
<reference evidence="2" key="1">
    <citation type="journal article" date="2022" name="Int. J. Mol. Sci.">
        <title>Draft Genome of Tanacetum Coccineum: Genomic Comparison of Closely Related Tanacetum-Family Plants.</title>
        <authorList>
            <person name="Yamashiro T."/>
            <person name="Shiraishi A."/>
            <person name="Nakayama K."/>
            <person name="Satake H."/>
        </authorList>
    </citation>
    <scope>NUCLEOTIDE SEQUENCE</scope>
</reference>
<dbReference type="CDD" id="cd09272">
    <property type="entry name" value="RNase_HI_RT_Ty1"/>
    <property type="match status" value="1"/>
</dbReference>
<proteinExistence type="predicted"/>
<dbReference type="Proteomes" id="UP001151760">
    <property type="component" value="Unassembled WGS sequence"/>
</dbReference>
<evidence type="ECO:0000313" key="3">
    <source>
        <dbReference type="Proteomes" id="UP001151760"/>
    </source>
</evidence>
<dbReference type="EMBL" id="BQNB010012957">
    <property type="protein sequence ID" value="GJT10038.1"/>
    <property type="molecule type" value="Genomic_DNA"/>
</dbReference>
<sequence>MGHPMETLRNIVYADSVHGEDSSIANALEVREKNLSIHQRDYVDRKSNSGICTFMGCYLTSWFSKKKIALAISTTEAEYVSARKACQQALWMKQALVDYDINLEDIPKSRSSLSHQTSSPPYQPLSPLSDYVSGPPSTTPTSQTSIPHQSPTSNNNNLLLTPKKTPPPLTSPPSTPTQPSKLTSPLAINLDPIELLFFTLPTSPQAFLNSLEDLPPTTTNPPPPLPSFDTIKRLANKPPPIPPIDSSIPSPTLDMEPPIPPFLPQCSPNLPSNVPPLPPLGPNNPFPMLTHEMFCEHCQ</sequence>
<evidence type="ECO:0008006" key="4">
    <source>
        <dbReference type="Google" id="ProtNLM"/>
    </source>
</evidence>
<keyword evidence="3" id="KW-1185">Reference proteome</keyword>
<name>A0ABQ5B940_9ASTR</name>
<protein>
    <recommendedName>
        <fullName evidence="4">Retrovirus-related Pol polyprotein from transposon TNT 1-94</fullName>
    </recommendedName>
</protein>
<comment type="caution">
    <text evidence="2">The sequence shown here is derived from an EMBL/GenBank/DDBJ whole genome shotgun (WGS) entry which is preliminary data.</text>
</comment>
<feature type="region of interest" description="Disordered" evidence="1">
    <location>
        <begin position="110"/>
        <end position="184"/>
    </location>
</feature>
<reference evidence="2" key="2">
    <citation type="submission" date="2022-01" db="EMBL/GenBank/DDBJ databases">
        <authorList>
            <person name="Yamashiro T."/>
            <person name="Shiraishi A."/>
            <person name="Satake H."/>
            <person name="Nakayama K."/>
        </authorList>
    </citation>
    <scope>NUCLEOTIDE SEQUENCE</scope>
</reference>